<dbReference type="AlphaFoldDB" id="A0A182YMW5"/>
<dbReference type="VEuPathDB" id="VectorBase:ASTE007490"/>
<evidence type="ECO:0000313" key="2">
    <source>
        <dbReference type="Proteomes" id="UP000076408"/>
    </source>
</evidence>
<dbReference type="EnsemblMetazoa" id="ASTEI09801-RA">
    <property type="protein sequence ID" value="ASTEI09801-PA"/>
    <property type="gene ID" value="ASTEI09801"/>
</dbReference>
<proteinExistence type="predicted"/>
<evidence type="ECO:0000313" key="1">
    <source>
        <dbReference type="EnsemblMetazoa" id="ASTEI09801-PA"/>
    </source>
</evidence>
<reference evidence="1" key="2">
    <citation type="submission" date="2020-05" db="UniProtKB">
        <authorList>
            <consortium name="EnsemblMetazoa"/>
        </authorList>
    </citation>
    <scope>IDENTIFICATION</scope>
    <source>
        <strain evidence="1">Indian</strain>
    </source>
</reference>
<dbReference type="Proteomes" id="UP000076408">
    <property type="component" value="Unassembled WGS sequence"/>
</dbReference>
<sequence length="84" mass="9569">MLMETSTTIDQEIRTVPGGEFWYKGIENKLNSYFQSKAPSTHFISIQHSINGLPLQRGGLMQIWPVLMKVEEMPDAPNMKIGIF</sequence>
<accession>A0A182YMW5</accession>
<dbReference type="VEuPathDB" id="VectorBase:ASTEI20_035890"/>
<organism evidence="1 2">
    <name type="scientific">Anopheles stephensi</name>
    <name type="common">Indo-Pakistan malaria mosquito</name>
    <dbReference type="NCBI Taxonomy" id="30069"/>
    <lineage>
        <taxon>Eukaryota</taxon>
        <taxon>Metazoa</taxon>
        <taxon>Ecdysozoa</taxon>
        <taxon>Arthropoda</taxon>
        <taxon>Hexapoda</taxon>
        <taxon>Insecta</taxon>
        <taxon>Pterygota</taxon>
        <taxon>Neoptera</taxon>
        <taxon>Endopterygota</taxon>
        <taxon>Diptera</taxon>
        <taxon>Nematocera</taxon>
        <taxon>Culicoidea</taxon>
        <taxon>Culicidae</taxon>
        <taxon>Anophelinae</taxon>
        <taxon>Anopheles</taxon>
    </lineage>
</organism>
<reference evidence="2" key="1">
    <citation type="journal article" date="2014" name="Genome Biol.">
        <title>Genome analysis of a major urban malaria vector mosquito, Anopheles stephensi.</title>
        <authorList>
            <person name="Jiang X."/>
            <person name="Peery A."/>
            <person name="Hall A.B."/>
            <person name="Sharma A."/>
            <person name="Chen X.G."/>
            <person name="Waterhouse R.M."/>
            <person name="Komissarov A."/>
            <person name="Riehle M.M."/>
            <person name="Shouche Y."/>
            <person name="Sharakhova M.V."/>
            <person name="Lawson D."/>
            <person name="Pakpour N."/>
            <person name="Arensburger P."/>
            <person name="Davidson V.L."/>
            <person name="Eiglmeier K."/>
            <person name="Emrich S."/>
            <person name="George P."/>
            <person name="Kennedy R.C."/>
            <person name="Mane S.P."/>
            <person name="Maslen G."/>
            <person name="Oringanje C."/>
            <person name="Qi Y."/>
            <person name="Settlage R."/>
            <person name="Tojo M."/>
            <person name="Tubio J.M."/>
            <person name="Unger M.F."/>
            <person name="Wang B."/>
            <person name="Vernick K.D."/>
            <person name="Ribeiro J.M."/>
            <person name="James A.A."/>
            <person name="Michel K."/>
            <person name="Riehle M.A."/>
            <person name="Luckhart S."/>
            <person name="Sharakhov I.V."/>
            <person name="Tu Z."/>
        </authorList>
    </citation>
    <scope>NUCLEOTIDE SEQUENCE [LARGE SCALE GENOMIC DNA]</scope>
    <source>
        <strain evidence="2">Indian</strain>
    </source>
</reference>
<dbReference type="STRING" id="30069.A0A182YMW5"/>
<protein>
    <submittedName>
        <fullName evidence="1">Uncharacterized protein</fullName>
    </submittedName>
</protein>
<name>A0A182YMW5_ANOST</name>
<dbReference type="VEuPathDB" id="VectorBase:ASTEI09801"/>
<keyword evidence="2" id="KW-1185">Reference proteome</keyword>